<comment type="catalytic activity">
    <reaction evidence="11">
        <text>N(6)-[(R)-lipoyl]-L-lysyl-[protein] + 2-oxoglutarate + H(+) = N(6)-[(R)-S(8)-succinyldihydrolipoyl]-L-lysyl-[protein] + CO2</text>
        <dbReference type="Rhea" id="RHEA:12188"/>
        <dbReference type="Rhea" id="RHEA-COMP:10474"/>
        <dbReference type="Rhea" id="RHEA-COMP:20092"/>
        <dbReference type="ChEBI" id="CHEBI:15378"/>
        <dbReference type="ChEBI" id="CHEBI:16526"/>
        <dbReference type="ChEBI" id="CHEBI:16810"/>
        <dbReference type="ChEBI" id="CHEBI:83099"/>
        <dbReference type="ChEBI" id="CHEBI:83120"/>
        <dbReference type="EC" id="1.2.4.2"/>
    </reaction>
</comment>
<dbReference type="GO" id="GO:0006096">
    <property type="term" value="P:glycolytic process"/>
    <property type="evidence" value="ECO:0007669"/>
    <property type="project" value="UniProtKB-KW"/>
</dbReference>
<dbReference type="KEGG" id="ebla:JGUZn3_04300"/>
<evidence type="ECO:0000256" key="10">
    <source>
        <dbReference type="ARBA" id="ARBA00030680"/>
    </source>
</evidence>
<evidence type="ECO:0000256" key="1">
    <source>
        <dbReference type="ARBA" id="ARBA00001964"/>
    </source>
</evidence>
<dbReference type="Proteomes" id="UP000516349">
    <property type="component" value="Chromosome"/>
</dbReference>
<reference evidence="13 14" key="1">
    <citation type="submission" date="2020-08" db="EMBL/GenBank/DDBJ databases">
        <title>Complete genome sequence of Entomobacter blattae G55GP.</title>
        <authorList>
            <person name="Poehlein A."/>
            <person name="Guzman J."/>
            <person name="Daniel R."/>
            <person name="Vilcinskas A."/>
        </authorList>
    </citation>
    <scope>NUCLEOTIDE SEQUENCE [LARGE SCALE GENOMIC DNA]</scope>
    <source>
        <strain evidence="13 14">G55GP</strain>
    </source>
</reference>
<dbReference type="InterPro" id="IPR031717">
    <property type="entry name" value="ODO-1/KGD_C"/>
</dbReference>
<accession>A0A7H1NPH0</accession>
<proteinExistence type="inferred from homology"/>
<dbReference type="NCBIfam" id="NF008907">
    <property type="entry name" value="PRK12270.1"/>
    <property type="match status" value="1"/>
</dbReference>
<comment type="function">
    <text evidence="2">E1 component of the 2-oxoglutarate dehydrogenase (OGDH) complex which catalyzes the decarboxylation of 2-oxoglutarate, the first step in the conversion of 2-oxoglutarate to succinyl-CoA and CO(2).</text>
</comment>
<dbReference type="FunFam" id="3.40.50.12470:FF:000009">
    <property type="entry name" value="2-oxoglutarate dehydrogenase E1 component"/>
    <property type="match status" value="1"/>
</dbReference>
<dbReference type="EMBL" id="CP060244">
    <property type="protein sequence ID" value="QNT77680.1"/>
    <property type="molecule type" value="Genomic_DNA"/>
</dbReference>
<dbReference type="Gene3D" id="3.40.50.11610">
    <property type="entry name" value="Multifunctional 2-oxoglutarate metabolism enzyme, C-terminal domain"/>
    <property type="match status" value="1"/>
</dbReference>
<evidence type="ECO:0000313" key="13">
    <source>
        <dbReference type="EMBL" id="QNT77680.1"/>
    </source>
</evidence>
<dbReference type="RefSeq" id="WP_203414113.1">
    <property type="nucleotide sequence ID" value="NZ_CP060244.1"/>
</dbReference>
<evidence type="ECO:0000313" key="14">
    <source>
        <dbReference type="Proteomes" id="UP000516349"/>
    </source>
</evidence>
<dbReference type="GO" id="GO:0005829">
    <property type="term" value="C:cytosol"/>
    <property type="evidence" value="ECO:0007669"/>
    <property type="project" value="TreeGrafter"/>
</dbReference>
<comment type="cofactor">
    <cofactor evidence="1">
        <name>thiamine diphosphate</name>
        <dbReference type="ChEBI" id="CHEBI:58937"/>
    </cofactor>
</comment>
<dbReference type="NCBIfam" id="NF006914">
    <property type="entry name" value="PRK09404.1"/>
    <property type="match status" value="1"/>
</dbReference>
<evidence type="ECO:0000256" key="5">
    <source>
        <dbReference type="ARBA" id="ARBA00012280"/>
    </source>
</evidence>
<dbReference type="SMART" id="SM00861">
    <property type="entry name" value="Transket_pyr"/>
    <property type="match status" value="1"/>
</dbReference>
<dbReference type="PIRSF" id="PIRSF000157">
    <property type="entry name" value="Oxoglu_dh_E1"/>
    <property type="match status" value="1"/>
</dbReference>
<evidence type="ECO:0000256" key="3">
    <source>
        <dbReference type="ARBA" id="ARBA00006936"/>
    </source>
</evidence>
<keyword evidence="8" id="KW-0786">Thiamine pyrophosphate</keyword>
<dbReference type="GO" id="GO:0045252">
    <property type="term" value="C:oxoglutarate dehydrogenase complex"/>
    <property type="evidence" value="ECO:0007669"/>
    <property type="project" value="TreeGrafter"/>
</dbReference>
<dbReference type="GO" id="GO:0030976">
    <property type="term" value="F:thiamine pyrophosphate binding"/>
    <property type="evidence" value="ECO:0007669"/>
    <property type="project" value="InterPro"/>
</dbReference>
<gene>
    <name evidence="13" type="primary">sucA</name>
    <name evidence="13" type="ORF">JGUZn3_04300</name>
</gene>
<dbReference type="InterPro" id="IPR042179">
    <property type="entry name" value="KGD_C_sf"/>
</dbReference>
<dbReference type="Gene3D" id="3.40.50.12470">
    <property type="match status" value="1"/>
</dbReference>
<dbReference type="GO" id="GO:0004591">
    <property type="term" value="F:oxoglutarate dehydrogenase (succinyl-transferring) activity"/>
    <property type="evidence" value="ECO:0007669"/>
    <property type="project" value="UniProtKB-EC"/>
</dbReference>
<sequence length="960" mass="106705">MSGKDVLMEALNAENAAYVAEQYLQWAKDPHTVDLTFAQFFKNLGDEASVVFEDALGASWSSLSRGREAKEEDQGVLGPAKDASQALQNQEAVSDSVYALQLVRAYRVNGHLEAQLDPLGLQRSQVHPDLALQTYGFSEHDLDRPVFTGNSTQDLLKSEVVTIRQLYQALRTVYCGAVGAEFMHIQNVEQRRWLMHRLEKAEWLQNRPREDQLAILAQLTEAEAFEVFCQKKYVGTKRFGLEGGESSIVALHAIIDRVVSGGVRSVDLGMAHRGRLNTLANVVGKPYEAIFSEFSGTSTQPDGLLGAGDVKYHLGAQATRTINGHEVTLVLHPNPSHLEAVDPVVVGSVRAIQDADSEPHSRYRHMALLIHGDAAFSGQGVVYETMAMSQLIGYRTGGTIHVVINNQIGFTTVSAHAFSGQYCTDIAKSVQAPILHVNGDNPETVQYCAQLAADFRQKFAADIVLEIVCYRRHGHNEADEPSFTQPVMYQAIHSHPSTRNLYAQHLVQEGALTAGEVQTLWEMFYHRLEEAYQKTQNFQRQPVQASALAWAGQGRQGEDSSSPVTGVAEETLQKIGVALNTRPEGFSVHPKIVRQMKARSEIFRQNGPIDWATAEALAFGSLLLEGARVRLSGEDCQRGTFSQRHAVLIDQKNQNEYMPLNNIAPGQASFEVYNSLLSEFGVLGFEYGYSLYSPGVLVLWEAQFGDFSNGAQVIIDQFLASGESKWQRFSGLVMLLPHGYEGQGPEHSSARVERFLQLCAQNNIQVCMPTTPANYFHLLRRQLCQSVRKPLVVMTPKSLLRNTLVTSSLKEMQTNTAFQAVIQTSLGSKPVRRVVVCSGKVYYDLLVASQERQVDDIVLVRLEQFFPFPLQEMTRILAHYPESEMMWCQEEPQNMGGWFFVEPYLESILLSLGRKEYFPLGGPYSTRFAYAGRKAAASPAAGLLSIHQQEQQALLEKALL</sequence>
<dbReference type="InterPro" id="IPR011603">
    <property type="entry name" value="2oxoglutarate_DH_E1"/>
</dbReference>
<dbReference type="InterPro" id="IPR032106">
    <property type="entry name" value="2-oxogl_dehyd_N"/>
</dbReference>
<evidence type="ECO:0000256" key="11">
    <source>
        <dbReference type="ARBA" id="ARBA00051911"/>
    </source>
</evidence>
<name>A0A7H1NPH0_9PROT</name>
<dbReference type="CDD" id="cd02016">
    <property type="entry name" value="TPP_E1_OGDC_like"/>
    <property type="match status" value="1"/>
</dbReference>
<dbReference type="InterPro" id="IPR005475">
    <property type="entry name" value="Transketolase-like_Pyr-bd"/>
</dbReference>
<evidence type="ECO:0000256" key="8">
    <source>
        <dbReference type="ARBA" id="ARBA00023052"/>
    </source>
</evidence>
<dbReference type="NCBIfam" id="TIGR00239">
    <property type="entry name" value="2oxo_dh_E1"/>
    <property type="match status" value="1"/>
</dbReference>
<dbReference type="Gene3D" id="1.10.287.1150">
    <property type="entry name" value="TPP helical domain"/>
    <property type="match status" value="1"/>
</dbReference>
<dbReference type="GO" id="GO:0006099">
    <property type="term" value="P:tricarboxylic acid cycle"/>
    <property type="evidence" value="ECO:0007669"/>
    <property type="project" value="TreeGrafter"/>
</dbReference>
<dbReference type="InterPro" id="IPR029061">
    <property type="entry name" value="THDP-binding"/>
</dbReference>
<evidence type="ECO:0000256" key="7">
    <source>
        <dbReference type="ARBA" id="ARBA00023002"/>
    </source>
</evidence>
<dbReference type="Pfam" id="PF16870">
    <property type="entry name" value="OxoGdeHyase_C"/>
    <property type="match status" value="1"/>
</dbReference>
<keyword evidence="14" id="KW-1185">Reference proteome</keyword>
<comment type="subunit">
    <text evidence="4">Homodimer. Part of the 2-oxoglutarate dehydrogenase (OGDH) complex composed of E1 (2-oxoglutarate dehydrogenase), E2 (dihydrolipoamide succinyltransferase) and E3 (dihydrolipoamide dehydrogenase); the complex contains multiple copies of the three enzymatic components (E1, E2 and E3).</text>
</comment>
<dbReference type="PANTHER" id="PTHR23152">
    <property type="entry name" value="2-OXOGLUTARATE DEHYDROGENASE"/>
    <property type="match status" value="1"/>
</dbReference>
<keyword evidence="9" id="KW-0324">Glycolysis</keyword>
<evidence type="ECO:0000256" key="6">
    <source>
        <dbReference type="ARBA" id="ARBA00013321"/>
    </source>
</evidence>
<evidence type="ECO:0000256" key="2">
    <source>
        <dbReference type="ARBA" id="ARBA00003906"/>
    </source>
</evidence>
<evidence type="ECO:0000256" key="9">
    <source>
        <dbReference type="ARBA" id="ARBA00023152"/>
    </source>
</evidence>
<feature type="domain" description="Transketolase-like pyrimidine-binding" evidence="12">
    <location>
        <begin position="609"/>
        <end position="802"/>
    </location>
</feature>
<comment type="similarity">
    <text evidence="3">Belongs to the alpha-ketoglutarate dehydrogenase family.</text>
</comment>
<dbReference type="Pfam" id="PF02779">
    <property type="entry name" value="Transket_pyr"/>
    <property type="match status" value="1"/>
</dbReference>
<dbReference type="InterPro" id="IPR001017">
    <property type="entry name" value="DH_E1"/>
</dbReference>
<dbReference type="Pfam" id="PF16078">
    <property type="entry name" value="2-oxogl_dehyd_N"/>
    <property type="match status" value="1"/>
</dbReference>
<dbReference type="EC" id="1.2.4.2" evidence="5"/>
<dbReference type="PANTHER" id="PTHR23152:SF4">
    <property type="entry name" value="2-OXOADIPATE DEHYDROGENASE COMPLEX COMPONENT E1"/>
    <property type="match status" value="1"/>
</dbReference>
<organism evidence="13 14">
    <name type="scientific">Entomobacter blattae</name>
    <dbReference type="NCBI Taxonomy" id="2762277"/>
    <lineage>
        <taxon>Bacteria</taxon>
        <taxon>Pseudomonadati</taxon>
        <taxon>Pseudomonadota</taxon>
        <taxon>Alphaproteobacteria</taxon>
        <taxon>Acetobacterales</taxon>
        <taxon>Acetobacteraceae</taxon>
        <taxon>Entomobacter</taxon>
    </lineage>
</organism>
<protein>
    <recommendedName>
        <fullName evidence="6">2-oxoglutarate dehydrogenase E1 component</fullName>
        <ecNumber evidence="5">1.2.4.2</ecNumber>
    </recommendedName>
    <alternativeName>
        <fullName evidence="10">Alpha-ketoglutarate dehydrogenase</fullName>
    </alternativeName>
</protein>
<evidence type="ECO:0000259" key="12">
    <source>
        <dbReference type="SMART" id="SM00861"/>
    </source>
</evidence>
<dbReference type="Gene3D" id="3.40.50.970">
    <property type="match status" value="1"/>
</dbReference>
<dbReference type="SUPFAM" id="SSF52518">
    <property type="entry name" value="Thiamin diphosphate-binding fold (THDP-binding)"/>
    <property type="match status" value="2"/>
</dbReference>
<keyword evidence="7 13" id="KW-0560">Oxidoreductase</keyword>
<evidence type="ECO:0000256" key="4">
    <source>
        <dbReference type="ARBA" id="ARBA00011301"/>
    </source>
</evidence>
<dbReference type="AlphaFoldDB" id="A0A7H1NPH0"/>
<dbReference type="Pfam" id="PF00676">
    <property type="entry name" value="E1_dh"/>
    <property type="match status" value="1"/>
</dbReference>